<dbReference type="EMBL" id="JAHXDN010000002">
    <property type="protein sequence ID" value="MBW4708183.1"/>
    <property type="molecule type" value="Genomic_DNA"/>
</dbReference>
<accession>A0A9X1FV09</accession>
<evidence type="ECO:0000313" key="2">
    <source>
        <dbReference type="Proteomes" id="UP001138661"/>
    </source>
</evidence>
<protein>
    <submittedName>
        <fullName evidence="1">Uncharacterized protein</fullName>
    </submittedName>
</protein>
<keyword evidence="2" id="KW-1185">Reference proteome</keyword>
<dbReference type="Proteomes" id="UP001138661">
    <property type="component" value="Unassembled WGS sequence"/>
</dbReference>
<organism evidence="1 2">
    <name type="scientific">Roseobacter insulae</name>
    <dbReference type="NCBI Taxonomy" id="2859783"/>
    <lineage>
        <taxon>Bacteria</taxon>
        <taxon>Pseudomonadati</taxon>
        <taxon>Pseudomonadota</taxon>
        <taxon>Alphaproteobacteria</taxon>
        <taxon>Rhodobacterales</taxon>
        <taxon>Roseobacteraceae</taxon>
        <taxon>Roseobacter</taxon>
    </lineage>
</organism>
<comment type="caution">
    <text evidence="1">The sequence shown here is derived from an EMBL/GenBank/DDBJ whole genome shotgun (WGS) entry which is preliminary data.</text>
</comment>
<sequence length="127" mass="13849">MSRIKTVVAAGVFFSSVAGSLQAHSDMSRAFAGCAGRFSAETEHAWLTGSDRADHLQNRRATFVSLLEATIDEGDQRRMLSYRIDAKFAHAALLQTATFGQDDDHAAAARQLADLYLLNCSRLLLDS</sequence>
<dbReference type="AlphaFoldDB" id="A0A9X1FV09"/>
<reference evidence="1" key="1">
    <citation type="submission" date="2021-07" db="EMBL/GenBank/DDBJ databases">
        <title>Roseobacter insulae sp. nov., isolated from a tidal flat.</title>
        <authorList>
            <person name="Park S."/>
            <person name="Yoon J.-H."/>
        </authorList>
    </citation>
    <scope>NUCLEOTIDE SEQUENCE</scope>
    <source>
        <strain evidence="1">YSTF-M11</strain>
    </source>
</reference>
<gene>
    <name evidence="1" type="ORF">KX928_10345</name>
</gene>
<name>A0A9X1FV09_9RHOB</name>
<proteinExistence type="predicted"/>
<dbReference type="RefSeq" id="WP_219501676.1">
    <property type="nucleotide sequence ID" value="NZ_JAHXDN010000002.1"/>
</dbReference>
<evidence type="ECO:0000313" key="1">
    <source>
        <dbReference type="EMBL" id="MBW4708183.1"/>
    </source>
</evidence>